<dbReference type="GeneID" id="79586960"/>
<dbReference type="CDD" id="cd00093">
    <property type="entry name" value="HTH_XRE"/>
    <property type="match status" value="1"/>
</dbReference>
<dbReference type="Pfam" id="PF01381">
    <property type="entry name" value="HTH_3"/>
    <property type="match status" value="1"/>
</dbReference>
<feature type="domain" description="HTH cro/C1-type" evidence="1">
    <location>
        <begin position="28"/>
        <end position="82"/>
    </location>
</feature>
<dbReference type="PROSITE" id="PS50943">
    <property type="entry name" value="HTH_CROC1"/>
    <property type="match status" value="1"/>
</dbReference>
<dbReference type="EMBL" id="KY963371">
    <property type="protein sequence ID" value="ARW58551.1"/>
    <property type="molecule type" value="Genomic_DNA"/>
</dbReference>
<dbReference type="InterPro" id="IPR001387">
    <property type="entry name" value="Cro/C1-type_HTH"/>
</dbReference>
<evidence type="ECO:0000313" key="2">
    <source>
        <dbReference type="EMBL" id="ARW58551.1"/>
    </source>
</evidence>
<dbReference type="KEGG" id="vg:79586960"/>
<evidence type="ECO:0000259" key="1">
    <source>
        <dbReference type="PROSITE" id="PS50943"/>
    </source>
</evidence>
<sequence>MSNNKKIKRFFKKLIECFKGRDFMECKLKIILADRMIKQSALAKRAGITDQTLSMIVRGKSEPTLRVAMRIAKALNMKIEDIWSEEEE</sequence>
<dbReference type="Proteomes" id="UP000223221">
    <property type="component" value="Segment"/>
</dbReference>
<protein>
    <submittedName>
        <fullName evidence="2">Repressor protein</fullName>
    </submittedName>
</protein>
<dbReference type="SMART" id="SM00530">
    <property type="entry name" value="HTH_XRE"/>
    <property type="match status" value="1"/>
</dbReference>
<evidence type="ECO:0000313" key="3">
    <source>
        <dbReference type="Proteomes" id="UP000223221"/>
    </source>
</evidence>
<dbReference type="InterPro" id="IPR010982">
    <property type="entry name" value="Lambda_DNA-bd_dom_sf"/>
</dbReference>
<proteinExistence type="predicted"/>
<dbReference type="SUPFAM" id="SSF47413">
    <property type="entry name" value="lambda repressor-like DNA-binding domains"/>
    <property type="match status" value="1"/>
</dbReference>
<dbReference type="RefSeq" id="YP_010739569.1">
    <property type="nucleotide sequence ID" value="NC_073042.1"/>
</dbReference>
<reference evidence="2 3" key="1">
    <citation type="submission" date="2017-04" db="EMBL/GenBank/DDBJ databases">
        <title>Bacillus anthracis phage Complete Genome.</title>
        <authorList>
            <person name="Alkalay S."/>
            <person name="Coppenhagen-Glazer S."/>
            <person name="Hazan R."/>
        </authorList>
    </citation>
    <scope>NUCLEOTIDE SEQUENCE [LARGE SCALE GENOMIC DNA]</scope>
</reference>
<dbReference type="Gene3D" id="1.10.260.40">
    <property type="entry name" value="lambda repressor-like DNA-binding domains"/>
    <property type="match status" value="1"/>
</dbReference>
<dbReference type="GO" id="GO:0003677">
    <property type="term" value="F:DNA binding"/>
    <property type="evidence" value="ECO:0007669"/>
    <property type="project" value="InterPro"/>
</dbReference>
<keyword evidence="3" id="KW-1185">Reference proteome</keyword>
<name>A0A288WG74_9CAUD</name>
<accession>A0A288WG74</accession>
<organism evidence="2 3">
    <name type="scientific">Bacillus phage Carmel_SA</name>
    <dbReference type="NCBI Taxonomy" id="1983578"/>
    <lineage>
        <taxon>Viruses</taxon>
        <taxon>Duplodnaviria</taxon>
        <taxon>Heunggongvirae</taxon>
        <taxon>Uroviricota</taxon>
        <taxon>Caudoviricetes</taxon>
        <taxon>Wbetavirus</taxon>
        <taxon>Wbetavirus carmel</taxon>
    </lineage>
</organism>